<dbReference type="EMBL" id="MK955929">
    <property type="protein sequence ID" value="QFU14608.1"/>
    <property type="molecule type" value="Genomic_DNA"/>
</dbReference>
<evidence type="ECO:0000313" key="2">
    <source>
        <dbReference type="EMBL" id="QFU14608.1"/>
    </source>
</evidence>
<evidence type="ECO:0000256" key="1">
    <source>
        <dbReference type="SAM" id="MobiDB-lite"/>
    </source>
</evidence>
<sequence>MPSYRRKRARDTSGSNSRLGGSAIFSIERTVSTYGIDRVRRCRSGYPHEGAISLIPGCRARESTRGMERRRAVRNRPAIGVWILLTT</sequence>
<dbReference type="GeneID" id="80541411"/>
<reference evidence="2" key="2">
    <citation type="submission" date="2019-05" db="EMBL/GenBank/DDBJ databases">
        <authorList>
            <person name="Sutherland M."/>
            <person name="Sarker S."/>
            <person name="Raidal S.R."/>
        </authorList>
    </citation>
    <scope>NUCLEOTIDE SEQUENCE</scope>
    <source>
        <strain evidence="2">PsHV 5</strain>
    </source>
</reference>
<dbReference type="Proteomes" id="UP001162227">
    <property type="component" value="Segment"/>
</dbReference>
<accession>A0A5P9JS19</accession>
<name>A0A5P9JS19_9ALPH</name>
<dbReference type="RefSeq" id="YP_010802638.1">
    <property type="nucleotide sequence ID" value="NC_077028.1"/>
</dbReference>
<reference evidence="2" key="1">
    <citation type="journal article" date="2019" name="Vet. Microbiol.">
        <title>Molecular and microscopic characterisation of a novel pathogenic herpesvirus from Indian ringneck parrots (Psittacula krameri).</title>
        <authorList>
            <person name="Sutherland M."/>
            <person name="Sarker S."/>
            <person name="Raidal S.R."/>
        </authorList>
    </citation>
    <scope>NUCLEOTIDE SEQUENCE</scope>
    <source>
        <strain evidence="2">PsHV 5</strain>
    </source>
</reference>
<proteinExistence type="predicted"/>
<feature type="region of interest" description="Disordered" evidence="1">
    <location>
        <begin position="1"/>
        <end position="20"/>
    </location>
</feature>
<gene>
    <name evidence="2" type="primary">hypothetical protein</name>
</gene>
<evidence type="ECO:0000313" key="3">
    <source>
        <dbReference type="Proteomes" id="UP001162227"/>
    </source>
</evidence>
<dbReference type="KEGG" id="vg:80541411"/>
<organism evidence="2 3">
    <name type="scientific">Psittacid alphaherpesvirus 5</name>
    <dbReference type="NCBI Taxonomy" id="2972693"/>
    <lineage>
        <taxon>Viruses</taxon>
        <taxon>Duplodnaviria</taxon>
        <taxon>Heunggongvirae</taxon>
        <taxon>Peploviricota</taxon>
        <taxon>Herviviricetes</taxon>
        <taxon>Herpesvirales</taxon>
        <taxon>Orthoherpesviridae</taxon>
        <taxon>Alphaherpesvirinae</taxon>
        <taxon>Iltovirus</taxon>
        <taxon>Iltovirus psittacidalpha5</taxon>
    </lineage>
</organism>
<protein>
    <submittedName>
        <fullName evidence="2">Uncharacterized protein</fullName>
    </submittedName>
</protein>
<keyword evidence="3" id="KW-1185">Reference proteome</keyword>